<evidence type="ECO:0000313" key="3">
    <source>
        <dbReference type="Proteomes" id="UP000198982"/>
    </source>
</evidence>
<proteinExistence type="predicted"/>
<evidence type="ECO:0000313" key="2">
    <source>
        <dbReference type="EMBL" id="SED27405.1"/>
    </source>
</evidence>
<keyword evidence="1" id="KW-0472">Membrane</keyword>
<accession>A0A1H4ZC01</accession>
<organism evidence="2 3">
    <name type="scientific">Pseudomonas saponiphila</name>
    <dbReference type="NCBI Taxonomy" id="556534"/>
    <lineage>
        <taxon>Bacteria</taxon>
        <taxon>Pseudomonadati</taxon>
        <taxon>Pseudomonadota</taxon>
        <taxon>Gammaproteobacteria</taxon>
        <taxon>Pseudomonadales</taxon>
        <taxon>Pseudomonadaceae</taxon>
        <taxon>Pseudomonas</taxon>
    </lineage>
</organism>
<dbReference type="AlphaFoldDB" id="A0A1H4ZC01"/>
<dbReference type="RefSeq" id="WP_092320614.1">
    <property type="nucleotide sequence ID" value="NZ_FNTJ01000003.1"/>
</dbReference>
<evidence type="ECO:0000256" key="1">
    <source>
        <dbReference type="SAM" id="Phobius"/>
    </source>
</evidence>
<sequence length="127" mass="14213">MRLNVTSESDTYAMATSPLSFGGISKEDLLFWMIPMGITKQITEGSILAFGVGLFCLWLYKKATADKPQGHLILSISLKMGEWEQSDFVTRTPPLKVTLRKLNKLLASIWLEVGLIPSPTFCNKYEP</sequence>
<feature type="transmembrane region" description="Helical" evidence="1">
    <location>
        <begin position="42"/>
        <end position="60"/>
    </location>
</feature>
<keyword evidence="3" id="KW-1185">Reference proteome</keyword>
<protein>
    <submittedName>
        <fullName evidence="2">Uncharacterized protein</fullName>
    </submittedName>
</protein>
<dbReference type="EMBL" id="FNTJ01000003">
    <property type="protein sequence ID" value="SED27405.1"/>
    <property type="molecule type" value="Genomic_DNA"/>
</dbReference>
<gene>
    <name evidence="2" type="ORF">SAMN05216178_6567</name>
</gene>
<keyword evidence="1" id="KW-0812">Transmembrane</keyword>
<name>A0A1H4ZC01_9PSED</name>
<dbReference type="Proteomes" id="UP000198982">
    <property type="component" value="Unassembled WGS sequence"/>
</dbReference>
<keyword evidence="1" id="KW-1133">Transmembrane helix</keyword>
<reference evidence="3" key="1">
    <citation type="submission" date="2016-10" db="EMBL/GenBank/DDBJ databases">
        <authorList>
            <person name="Varghese N."/>
            <person name="Submissions S."/>
        </authorList>
    </citation>
    <scope>NUCLEOTIDE SEQUENCE [LARGE SCALE GENOMIC DNA]</scope>
    <source>
        <strain evidence="3">DSM 9751</strain>
    </source>
</reference>